<keyword evidence="3" id="KW-0963">Cytoplasm</keyword>
<evidence type="ECO:0000256" key="4">
    <source>
        <dbReference type="ARBA" id="ARBA00022917"/>
    </source>
</evidence>
<accession>A0A381QLN3</accession>
<keyword evidence="4" id="KW-0648">Protein biosynthesis</keyword>
<dbReference type="Gene3D" id="3.30.1360.40">
    <property type="match status" value="1"/>
</dbReference>
<dbReference type="CDD" id="cd00520">
    <property type="entry name" value="RRF"/>
    <property type="match status" value="1"/>
</dbReference>
<dbReference type="NCBIfam" id="TIGR00496">
    <property type="entry name" value="frr"/>
    <property type="match status" value="1"/>
</dbReference>
<evidence type="ECO:0000256" key="1">
    <source>
        <dbReference type="ARBA" id="ARBA00004496"/>
    </source>
</evidence>
<dbReference type="InterPro" id="IPR036191">
    <property type="entry name" value="RRF_sf"/>
</dbReference>
<organism evidence="6">
    <name type="scientific">marine metagenome</name>
    <dbReference type="NCBI Taxonomy" id="408172"/>
    <lineage>
        <taxon>unclassified sequences</taxon>
        <taxon>metagenomes</taxon>
        <taxon>ecological metagenomes</taxon>
    </lineage>
</organism>
<proteinExistence type="inferred from homology"/>
<evidence type="ECO:0000313" key="6">
    <source>
        <dbReference type="EMBL" id="SUZ79349.1"/>
    </source>
</evidence>
<protein>
    <recommendedName>
        <fullName evidence="5">Ribosome recycling factor domain-containing protein</fullName>
    </recommendedName>
</protein>
<feature type="domain" description="Ribosome recycling factor" evidence="5">
    <location>
        <begin position="21"/>
        <end position="183"/>
    </location>
</feature>
<evidence type="ECO:0000259" key="5">
    <source>
        <dbReference type="Pfam" id="PF01765"/>
    </source>
</evidence>
<comment type="subcellular location">
    <subcellularLocation>
        <location evidence="1">Cytoplasm</location>
    </subcellularLocation>
</comment>
<dbReference type="GO" id="GO:0006412">
    <property type="term" value="P:translation"/>
    <property type="evidence" value="ECO:0007669"/>
    <property type="project" value="UniProtKB-KW"/>
</dbReference>
<evidence type="ECO:0000256" key="2">
    <source>
        <dbReference type="ARBA" id="ARBA00005912"/>
    </source>
</evidence>
<dbReference type="GO" id="GO:0043023">
    <property type="term" value="F:ribosomal large subunit binding"/>
    <property type="evidence" value="ECO:0007669"/>
    <property type="project" value="TreeGrafter"/>
</dbReference>
<dbReference type="PANTHER" id="PTHR20982">
    <property type="entry name" value="RIBOSOME RECYCLING FACTOR"/>
    <property type="match status" value="1"/>
</dbReference>
<comment type="similarity">
    <text evidence="2">Belongs to the RRF family.</text>
</comment>
<name>A0A381QLN3_9ZZZZ</name>
<dbReference type="Gene3D" id="1.10.132.20">
    <property type="entry name" value="Ribosome-recycling factor"/>
    <property type="match status" value="1"/>
</dbReference>
<dbReference type="InterPro" id="IPR002661">
    <property type="entry name" value="Ribosome_recyc_fac"/>
</dbReference>
<evidence type="ECO:0000256" key="3">
    <source>
        <dbReference type="ARBA" id="ARBA00022490"/>
    </source>
</evidence>
<dbReference type="Pfam" id="PF01765">
    <property type="entry name" value="RRF"/>
    <property type="match status" value="1"/>
</dbReference>
<dbReference type="AlphaFoldDB" id="A0A381QLN3"/>
<dbReference type="HAMAP" id="MF_00040">
    <property type="entry name" value="RRF"/>
    <property type="match status" value="1"/>
</dbReference>
<dbReference type="FunFam" id="3.30.1360.40:FF:000001">
    <property type="entry name" value="Ribosome-recycling factor"/>
    <property type="match status" value="1"/>
</dbReference>
<gene>
    <name evidence="6" type="ORF">METZ01_LOCUS32203</name>
</gene>
<dbReference type="FunFam" id="1.10.132.20:FF:000001">
    <property type="entry name" value="Ribosome-recycling factor"/>
    <property type="match status" value="1"/>
</dbReference>
<dbReference type="EMBL" id="UINC01001383">
    <property type="protein sequence ID" value="SUZ79349.1"/>
    <property type="molecule type" value="Genomic_DNA"/>
</dbReference>
<dbReference type="GO" id="GO:0005737">
    <property type="term" value="C:cytoplasm"/>
    <property type="evidence" value="ECO:0007669"/>
    <property type="project" value="UniProtKB-SubCell"/>
</dbReference>
<dbReference type="InterPro" id="IPR023584">
    <property type="entry name" value="Ribosome_recyc_fac_dom"/>
</dbReference>
<reference evidence="6" key="1">
    <citation type="submission" date="2018-05" db="EMBL/GenBank/DDBJ databases">
        <authorList>
            <person name="Lanie J.A."/>
            <person name="Ng W.-L."/>
            <person name="Kazmierczak K.M."/>
            <person name="Andrzejewski T.M."/>
            <person name="Davidsen T.M."/>
            <person name="Wayne K.J."/>
            <person name="Tettelin H."/>
            <person name="Glass J.I."/>
            <person name="Rusch D."/>
            <person name="Podicherti R."/>
            <person name="Tsui H.-C.T."/>
            <person name="Winkler M.E."/>
        </authorList>
    </citation>
    <scope>NUCLEOTIDE SEQUENCE</scope>
</reference>
<dbReference type="SUPFAM" id="SSF55194">
    <property type="entry name" value="Ribosome recycling factor, RRF"/>
    <property type="match status" value="1"/>
</dbReference>
<sequence>MLNQNLELASSRMQQTIVFVDNELAKIRTGRANPDMFSKILVNYYDNQTPLNQVANVSLMDGVTVSIQPFDKTVLDNIEKAIIESDLGLNPSNNGNSIIISFPPLSTERREELVKFSAHTVEEGRISIRNIRRDIIHSVKRVEKENKIPEDDMKRFFDDLQDLTDNFIGKLNTSQASKEKEILEN</sequence>
<dbReference type="PANTHER" id="PTHR20982:SF3">
    <property type="entry name" value="MITOCHONDRIAL RIBOSOME RECYCLING FACTOR PSEUDO 1"/>
    <property type="match status" value="1"/>
</dbReference>